<dbReference type="EMBL" id="HBUF01034160">
    <property type="protein sequence ID" value="CAG6615875.1"/>
    <property type="molecule type" value="Transcribed_RNA"/>
</dbReference>
<organism evidence="1">
    <name type="scientific">Cacopsylla melanoneura</name>
    <dbReference type="NCBI Taxonomy" id="428564"/>
    <lineage>
        <taxon>Eukaryota</taxon>
        <taxon>Metazoa</taxon>
        <taxon>Ecdysozoa</taxon>
        <taxon>Arthropoda</taxon>
        <taxon>Hexapoda</taxon>
        <taxon>Insecta</taxon>
        <taxon>Pterygota</taxon>
        <taxon>Neoptera</taxon>
        <taxon>Paraneoptera</taxon>
        <taxon>Hemiptera</taxon>
        <taxon>Sternorrhyncha</taxon>
        <taxon>Psylloidea</taxon>
        <taxon>Psyllidae</taxon>
        <taxon>Psyllinae</taxon>
        <taxon>Cacopsylla</taxon>
    </lineage>
</organism>
<name>A0A8D8PVN3_9HEMI</name>
<dbReference type="EMBL" id="HBUF01676959">
    <property type="protein sequence ID" value="CAG6791578.1"/>
    <property type="molecule type" value="Transcribed_RNA"/>
</dbReference>
<sequence>MNLQQYCSAITDGIQKNLNGEKIIIKFSCEIQKSGIIGIKLRASLYLFILDFFRRYLCHFNVYYLHPQQGPVFFAPVTPLSATRPDTPHFPSGVHCLCT</sequence>
<evidence type="ECO:0000313" key="1">
    <source>
        <dbReference type="EMBL" id="CAG6615876.1"/>
    </source>
</evidence>
<reference evidence="1" key="1">
    <citation type="submission" date="2021-05" db="EMBL/GenBank/DDBJ databases">
        <authorList>
            <person name="Alioto T."/>
            <person name="Alioto T."/>
            <person name="Gomez Garrido J."/>
        </authorList>
    </citation>
    <scope>NUCLEOTIDE SEQUENCE</scope>
</reference>
<protein>
    <submittedName>
        <fullName evidence="1">Uncharacterized protein</fullName>
    </submittedName>
</protein>
<dbReference type="AlphaFoldDB" id="A0A8D8PVN3"/>
<dbReference type="EMBL" id="HBUF01034161">
    <property type="protein sequence ID" value="CAG6615876.1"/>
    <property type="molecule type" value="Transcribed_RNA"/>
</dbReference>
<proteinExistence type="predicted"/>
<accession>A0A8D8PVN3</accession>